<accession>A0A0G4EKM5</accession>
<dbReference type="InParanoid" id="A0A0G4EKM5"/>
<gene>
    <name evidence="1" type="ORF">Vbra_12261</name>
</gene>
<dbReference type="Proteomes" id="UP000041254">
    <property type="component" value="Unassembled WGS sequence"/>
</dbReference>
<dbReference type="PhylomeDB" id="A0A0G4EKM5"/>
<dbReference type="VEuPathDB" id="CryptoDB:Vbra_12261"/>
<evidence type="ECO:0000313" key="1">
    <source>
        <dbReference type="EMBL" id="CEL97676.1"/>
    </source>
</evidence>
<dbReference type="EMBL" id="CDMY01000255">
    <property type="protein sequence ID" value="CEL97676.1"/>
    <property type="molecule type" value="Genomic_DNA"/>
</dbReference>
<sequence length="132" mass="14630">MVFLRSMGREKRLARVVIKGDPAAEVLEWGAQRDDLPEIEKLEVTAGGFRRPLGASAIRAVESLLQLRGLREAVIVLQCTTSQCVRSSHIQEAIRPVLDGRFPGGSGVANGFSVTWKRTRYDIEVVARRIDT</sequence>
<evidence type="ECO:0000313" key="2">
    <source>
        <dbReference type="Proteomes" id="UP000041254"/>
    </source>
</evidence>
<name>A0A0G4EKM5_VITBC</name>
<organism evidence="1 2">
    <name type="scientific">Vitrella brassicaformis (strain CCMP3155)</name>
    <dbReference type="NCBI Taxonomy" id="1169540"/>
    <lineage>
        <taxon>Eukaryota</taxon>
        <taxon>Sar</taxon>
        <taxon>Alveolata</taxon>
        <taxon>Colpodellida</taxon>
        <taxon>Vitrellaceae</taxon>
        <taxon>Vitrella</taxon>
    </lineage>
</organism>
<dbReference type="AlphaFoldDB" id="A0A0G4EKM5"/>
<proteinExistence type="predicted"/>
<reference evidence="1 2" key="1">
    <citation type="submission" date="2014-11" db="EMBL/GenBank/DDBJ databases">
        <authorList>
            <person name="Zhu J."/>
            <person name="Qi W."/>
            <person name="Song R."/>
        </authorList>
    </citation>
    <scope>NUCLEOTIDE SEQUENCE [LARGE SCALE GENOMIC DNA]</scope>
</reference>
<keyword evidence="2" id="KW-1185">Reference proteome</keyword>
<protein>
    <submittedName>
        <fullName evidence="1">Uncharacterized protein</fullName>
    </submittedName>
</protein>